<keyword evidence="3" id="KW-1185">Reference proteome</keyword>
<reference evidence="2" key="1">
    <citation type="journal article" date="2020" name="Nat. Commun.">
        <title>Large-scale genome sequencing of mycorrhizal fungi provides insights into the early evolution of symbiotic traits.</title>
        <authorList>
            <person name="Miyauchi S."/>
            <person name="Kiss E."/>
            <person name="Kuo A."/>
            <person name="Drula E."/>
            <person name="Kohler A."/>
            <person name="Sanchez-Garcia M."/>
            <person name="Morin E."/>
            <person name="Andreopoulos B."/>
            <person name="Barry K.W."/>
            <person name="Bonito G."/>
            <person name="Buee M."/>
            <person name="Carver A."/>
            <person name="Chen C."/>
            <person name="Cichocki N."/>
            <person name="Clum A."/>
            <person name="Culley D."/>
            <person name="Crous P.W."/>
            <person name="Fauchery L."/>
            <person name="Girlanda M."/>
            <person name="Hayes R.D."/>
            <person name="Keri Z."/>
            <person name="LaButti K."/>
            <person name="Lipzen A."/>
            <person name="Lombard V."/>
            <person name="Magnuson J."/>
            <person name="Maillard F."/>
            <person name="Murat C."/>
            <person name="Nolan M."/>
            <person name="Ohm R.A."/>
            <person name="Pangilinan J."/>
            <person name="Pereira M.F."/>
            <person name="Perotto S."/>
            <person name="Peter M."/>
            <person name="Pfister S."/>
            <person name="Riley R."/>
            <person name="Sitrit Y."/>
            <person name="Stielow J.B."/>
            <person name="Szollosi G."/>
            <person name="Zifcakova L."/>
            <person name="Stursova M."/>
            <person name="Spatafora J.W."/>
            <person name="Tedersoo L."/>
            <person name="Vaario L.M."/>
            <person name="Yamada A."/>
            <person name="Yan M."/>
            <person name="Wang P."/>
            <person name="Xu J."/>
            <person name="Bruns T."/>
            <person name="Baldrian P."/>
            <person name="Vilgalys R."/>
            <person name="Dunand C."/>
            <person name="Henrissat B."/>
            <person name="Grigoriev I.V."/>
            <person name="Hibbett D."/>
            <person name="Nagy L.G."/>
            <person name="Martin F.M."/>
        </authorList>
    </citation>
    <scope>NUCLEOTIDE SEQUENCE</scope>
    <source>
        <strain evidence="2">UP504</strain>
    </source>
</reference>
<feature type="region of interest" description="Disordered" evidence="1">
    <location>
        <begin position="64"/>
        <end position="89"/>
    </location>
</feature>
<proteinExistence type="predicted"/>
<dbReference type="Proteomes" id="UP000886523">
    <property type="component" value="Unassembled WGS sequence"/>
</dbReference>
<accession>A0A9P6ATP4</accession>
<protein>
    <submittedName>
        <fullName evidence="2">Uncharacterized protein</fullName>
    </submittedName>
</protein>
<sequence>MEDDFKPGILTQARSHNLFFSTNVDQAILKAELIFHLPELTTMIPENRRHHTPAVAGHCVALNGQTHMNPAPAPARTDDDDTGEQEAPHTHCSGSFCCTQLTDLHEPHTSMCQNQQRQYWRTGGTTHPLQRTRMNPTPAPTRTDNHDTGVKYGRAHSHTRPQHWTIPTNSTRLQIWCHTPAAAGSFSLPKTPAQSKQRQGLWQNMEHTAT</sequence>
<evidence type="ECO:0000313" key="3">
    <source>
        <dbReference type="Proteomes" id="UP000886523"/>
    </source>
</evidence>
<evidence type="ECO:0000256" key="1">
    <source>
        <dbReference type="SAM" id="MobiDB-lite"/>
    </source>
</evidence>
<feature type="compositionally biased region" description="Polar residues" evidence="1">
    <location>
        <begin position="125"/>
        <end position="135"/>
    </location>
</feature>
<feature type="region of interest" description="Disordered" evidence="1">
    <location>
        <begin position="185"/>
        <end position="210"/>
    </location>
</feature>
<evidence type="ECO:0000313" key="2">
    <source>
        <dbReference type="EMBL" id="KAF9511783.1"/>
    </source>
</evidence>
<comment type="caution">
    <text evidence="2">The sequence shown here is derived from an EMBL/GenBank/DDBJ whole genome shotgun (WGS) entry which is preliminary data.</text>
</comment>
<dbReference type="AlphaFoldDB" id="A0A9P6ATP4"/>
<feature type="compositionally biased region" description="Polar residues" evidence="1">
    <location>
        <begin position="192"/>
        <end position="210"/>
    </location>
</feature>
<organism evidence="2 3">
    <name type="scientific">Hydnum rufescens UP504</name>
    <dbReference type="NCBI Taxonomy" id="1448309"/>
    <lineage>
        <taxon>Eukaryota</taxon>
        <taxon>Fungi</taxon>
        <taxon>Dikarya</taxon>
        <taxon>Basidiomycota</taxon>
        <taxon>Agaricomycotina</taxon>
        <taxon>Agaricomycetes</taxon>
        <taxon>Cantharellales</taxon>
        <taxon>Hydnaceae</taxon>
        <taxon>Hydnum</taxon>
    </lineage>
</organism>
<gene>
    <name evidence="2" type="ORF">BS47DRAFT_1363549</name>
</gene>
<dbReference type="EMBL" id="MU128995">
    <property type="protein sequence ID" value="KAF9511783.1"/>
    <property type="molecule type" value="Genomic_DNA"/>
</dbReference>
<name>A0A9P6ATP4_9AGAM</name>
<feature type="region of interest" description="Disordered" evidence="1">
    <location>
        <begin position="125"/>
        <end position="146"/>
    </location>
</feature>